<dbReference type="PANTHER" id="PTHR10578">
    <property type="entry name" value="S -2-HYDROXY-ACID OXIDASE-RELATED"/>
    <property type="match status" value="1"/>
</dbReference>
<evidence type="ECO:0000256" key="5">
    <source>
        <dbReference type="ARBA" id="ARBA00024042"/>
    </source>
</evidence>
<accession>A0ABS8NL27</accession>
<dbReference type="EMBL" id="JAJKFW010000025">
    <property type="protein sequence ID" value="MCC9644269.1"/>
    <property type="molecule type" value="Genomic_DNA"/>
</dbReference>
<keyword evidence="4" id="KW-0560">Oxidoreductase</keyword>
<keyword evidence="8" id="KW-1185">Reference proteome</keyword>
<dbReference type="PIRSF" id="PIRSF000138">
    <property type="entry name" value="Al-hdrx_acd_dh"/>
    <property type="match status" value="1"/>
</dbReference>
<dbReference type="PROSITE" id="PS51349">
    <property type="entry name" value="FMN_HYDROXY_ACID_DH_2"/>
    <property type="match status" value="1"/>
</dbReference>
<gene>
    <name evidence="7" type="ORF">LOC71_18485</name>
</gene>
<proteinExistence type="inferred from homology"/>
<protein>
    <submittedName>
        <fullName evidence="7">Alpha-hydroxy-acid oxidizing protein</fullName>
    </submittedName>
</protein>
<comment type="cofactor">
    <cofactor evidence="1">
        <name>FMN</name>
        <dbReference type="ChEBI" id="CHEBI:58210"/>
    </cofactor>
</comment>
<dbReference type="InterPro" id="IPR008259">
    <property type="entry name" value="FMN_hydac_DH_AS"/>
</dbReference>
<evidence type="ECO:0000256" key="4">
    <source>
        <dbReference type="ARBA" id="ARBA00023002"/>
    </source>
</evidence>
<comment type="caution">
    <text evidence="7">The sequence shown here is derived from an EMBL/GenBank/DDBJ whole genome shotgun (WGS) entry which is preliminary data.</text>
</comment>
<dbReference type="InterPro" id="IPR013785">
    <property type="entry name" value="Aldolase_TIM"/>
</dbReference>
<dbReference type="InterPro" id="IPR037396">
    <property type="entry name" value="FMN_HAD"/>
</dbReference>
<dbReference type="Gene3D" id="3.20.20.70">
    <property type="entry name" value="Aldolase class I"/>
    <property type="match status" value="1"/>
</dbReference>
<evidence type="ECO:0000256" key="3">
    <source>
        <dbReference type="ARBA" id="ARBA00022643"/>
    </source>
</evidence>
<dbReference type="InterPro" id="IPR012133">
    <property type="entry name" value="Alpha-hydoxy_acid_DH_FMN"/>
</dbReference>
<feature type="domain" description="FMN hydroxy acid dehydrogenase" evidence="6">
    <location>
        <begin position="4"/>
        <end position="386"/>
    </location>
</feature>
<reference evidence="7" key="1">
    <citation type="submission" date="2021-11" db="EMBL/GenBank/DDBJ databases">
        <title>Genome sequence.</title>
        <authorList>
            <person name="Sun Q."/>
        </authorList>
    </citation>
    <scope>NUCLEOTIDE SEQUENCE</scope>
    <source>
        <strain evidence="7">JC740</strain>
    </source>
</reference>
<dbReference type="RefSeq" id="WP_230275431.1">
    <property type="nucleotide sequence ID" value="NZ_JAJKFW010000025.1"/>
</dbReference>
<dbReference type="CDD" id="cd02809">
    <property type="entry name" value="alpha_hydroxyacid_oxid_FMN"/>
    <property type="match status" value="1"/>
</dbReference>
<dbReference type="PANTHER" id="PTHR10578:SF107">
    <property type="entry name" value="2-HYDROXYACID OXIDASE 1"/>
    <property type="match status" value="1"/>
</dbReference>
<dbReference type="Proteomes" id="UP001430306">
    <property type="component" value="Unassembled WGS sequence"/>
</dbReference>
<dbReference type="PROSITE" id="PS00557">
    <property type="entry name" value="FMN_HYDROXY_ACID_DH_1"/>
    <property type="match status" value="1"/>
</dbReference>
<name>A0ABS8NL27_9BACT</name>
<keyword evidence="2" id="KW-0285">Flavoprotein</keyword>
<dbReference type="Pfam" id="PF01070">
    <property type="entry name" value="FMN_dh"/>
    <property type="match status" value="1"/>
</dbReference>
<organism evidence="7 8">
    <name type="scientific">Rhodopirellula halodulae</name>
    <dbReference type="NCBI Taxonomy" id="2894198"/>
    <lineage>
        <taxon>Bacteria</taxon>
        <taxon>Pseudomonadati</taxon>
        <taxon>Planctomycetota</taxon>
        <taxon>Planctomycetia</taxon>
        <taxon>Pirellulales</taxon>
        <taxon>Pirellulaceae</taxon>
        <taxon>Rhodopirellula</taxon>
    </lineage>
</organism>
<evidence type="ECO:0000259" key="6">
    <source>
        <dbReference type="PROSITE" id="PS51349"/>
    </source>
</evidence>
<evidence type="ECO:0000313" key="8">
    <source>
        <dbReference type="Proteomes" id="UP001430306"/>
    </source>
</evidence>
<sequence>MQTHFNSEYPSVEHLRAKAKSRMPAFAYEYLASGCFTEVNLARNTSDIRQVQLQPWYLRDFDGADQTTELFGETYDAPFGVAPVGLQGLMWPNSCQYLAQAAVDHNLQFTLSTVSTASIEDIGQITNGRFWFQLYHPAEEELRDKLLDRAWEAGCRTLVMLADTPTFAYRPKEIRNGLSIPPRMTLRNICQMMMSPAWAMGQLAAGKPEFQTMKNYIPKGLNMKHLGLFMNKTFSGRLTENKIAAIREKWKGNLVVKGVVNPADAEIAVKHGLDGLIVSNHGGRQLDRGQSTIVPMYKLVPEFGGKLKIMIDGGMYSGADIASCLACGADFTFMGRTPMLGVCALGKYGGHHTFEMLKKQLQQVMEQVGCSKVSKLREHLIAESVPV</sequence>
<evidence type="ECO:0000313" key="7">
    <source>
        <dbReference type="EMBL" id="MCC9644269.1"/>
    </source>
</evidence>
<comment type="similarity">
    <text evidence="5">Belongs to the FMN-dependent alpha-hydroxy acid dehydrogenase family.</text>
</comment>
<evidence type="ECO:0000256" key="1">
    <source>
        <dbReference type="ARBA" id="ARBA00001917"/>
    </source>
</evidence>
<dbReference type="SUPFAM" id="SSF51395">
    <property type="entry name" value="FMN-linked oxidoreductases"/>
    <property type="match status" value="1"/>
</dbReference>
<evidence type="ECO:0000256" key="2">
    <source>
        <dbReference type="ARBA" id="ARBA00022630"/>
    </source>
</evidence>
<dbReference type="InterPro" id="IPR000262">
    <property type="entry name" value="FMN-dep_DH"/>
</dbReference>
<keyword evidence="3" id="KW-0288">FMN</keyword>